<keyword evidence="5 6" id="KW-0456">Lyase</keyword>
<dbReference type="InterPro" id="IPR000362">
    <property type="entry name" value="Fumarate_lyase_fam"/>
</dbReference>
<dbReference type="PRINTS" id="PR00149">
    <property type="entry name" value="FUMRATELYASE"/>
</dbReference>
<dbReference type="GO" id="GO:0042450">
    <property type="term" value="P:L-arginine biosynthetic process via ornithine"/>
    <property type="evidence" value="ECO:0007669"/>
    <property type="project" value="UniProtKB-UniRule"/>
</dbReference>
<comment type="subcellular location">
    <subcellularLocation>
        <location evidence="6">Cytoplasm</location>
    </subcellularLocation>
</comment>
<proteinExistence type="inferred from homology"/>
<dbReference type="PRINTS" id="PR00145">
    <property type="entry name" value="ARGSUCLYASE"/>
</dbReference>
<keyword evidence="3 6" id="KW-0055">Arginine biosynthesis</keyword>
<dbReference type="PANTHER" id="PTHR43814:SF1">
    <property type="entry name" value="ARGININOSUCCINATE LYASE"/>
    <property type="match status" value="1"/>
</dbReference>
<name>A0A7W1X7L3_9BACL</name>
<dbReference type="RefSeq" id="WP_033099267.1">
    <property type="nucleotide sequence ID" value="NZ_JACEIP010000001.1"/>
</dbReference>
<dbReference type="SUPFAM" id="SSF48557">
    <property type="entry name" value="L-aspartase-like"/>
    <property type="match status" value="1"/>
</dbReference>
<dbReference type="UniPathway" id="UPA00068">
    <property type="reaction ID" value="UER00114"/>
</dbReference>
<dbReference type="GO" id="GO:0005829">
    <property type="term" value="C:cytosol"/>
    <property type="evidence" value="ECO:0007669"/>
    <property type="project" value="TreeGrafter"/>
</dbReference>
<dbReference type="InterPro" id="IPR022761">
    <property type="entry name" value="Fumarate_lyase_N"/>
</dbReference>
<dbReference type="Proteomes" id="UP000530514">
    <property type="component" value="Unassembled WGS sequence"/>
</dbReference>
<sequence>MRLCDRIAREDGSVFPGKTYAESILRPVFELQRDHLYHAMMEVQRAHVRMLFDAEILSRQEAAQMLRAIGKIREKGSQALAYDPRHEDLFFLLEAKIAGEIGDDLAGNMHIGRSRNDLGVTVFRMVLRDRLLALIRQLLRLKKTLLELSGEHVSTLMPAHTHTQPAQPITLAHYLLAVFDGLRRETERCWSAYKTVNRSPMGAAALSATGFPIIRQTVCDWLGFSEVIENTYDAIGGADYLVETATSALSLMTFLGRFLHNLLFWCTKEAGVIRVADPYVQVSSIMPQKRNPVSLEHARALSSSAIGEAQAVVMMVHNTPFGDIVDTEENLQPHLYQALEKSERVVRLLTAVLATMQVDRGKLRAEAGKYCCTITELADHLFRTEGIPFRKAHSIAAFVAAKASSSQLGLAQVPVGWVNDAALKVTGKALHLDEKMWGKIADPEYFVNRRDRTGGPAPQVVTEMIRKRERIWESEKAKLMQERQRLAKAEADLDAKVKECCQGES</sequence>
<keyword evidence="6" id="KW-0963">Cytoplasm</keyword>
<evidence type="ECO:0000256" key="3">
    <source>
        <dbReference type="ARBA" id="ARBA00022571"/>
    </source>
</evidence>
<organism evidence="9 10">
    <name type="scientific">Thermoactinomyces daqus</name>
    <dbReference type="NCBI Taxonomy" id="1329516"/>
    <lineage>
        <taxon>Bacteria</taxon>
        <taxon>Bacillati</taxon>
        <taxon>Bacillota</taxon>
        <taxon>Bacilli</taxon>
        <taxon>Bacillales</taxon>
        <taxon>Thermoactinomycetaceae</taxon>
        <taxon>Thermoactinomyces</taxon>
    </lineage>
</organism>
<dbReference type="OrthoDB" id="9769623at2"/>
<evidence type="ECO:0000259" key="8">
    <source>
        <dbReference type="Pfam" id="PF14698"/>
    </source>
</evidence>
<comment type="catalytic activity">
    <reaction evidence="6">
        <text>2-(N(omega)-L-arginino)succinate = fumarate + L-arginine</text>
        <dbReference type="Rhea" id="RHEA:24020"/>
        <dbReference type="ChEBI" id="CHEBI:29806"/>
        <dbReference type="ChEBI" id="CHEBI:32682"/>
        <dbReference type="ChEBI" id="CHEBI:57472"/>
        <dbReference type="EC" id="4.3.2.1"/>
    </reaction>
</comment>
<dbReference type="EC" id="4.3.2.1" evidence="2 6"/>
<dbReference type="EMBL" id="JACEIP010000001">
    <property type="protein sequence ID" value="MBA4541449.1"/>
    <property type="molecule type" value="Genomic_DNA"/>
</dbReference>
<dbReference type="Gene3D" id="1.10.40.30">
    <property type="entry name" value="Fumarase/aspartase (C-terminal domain)"/>
    <property type="match status" value="1"/>
</dbReference>
<dbReference type="InterPro" id="IPR029419">
    <property type="entry name" value="Arg_succ_lyase_C"/>
</dbReference>
<dbReference type="Gene3D" id="1.10.275.10">
    <property type="entry name" value="Fumarase/aspartase (N-terminal domain)"/>
    <property type="match status" value="1"/>
</dbReference>
<reference evidence="9 10" key="1">
    <citation type="submission" date="2020-07" db="EMBL/GenBank/DDBJ databases">
        <authorList>
            <person name="Feng H."/>
        </authorList>
    </citation>
    <scope>NUCLEOTIDE SEQUENCE [LARGE SCALE GENOMIC DNA]</scope>
    <source>
        <strain evidence="10">s-11</strain>
    </source>
</reference>
<protein>
    <recommendedName>
        <fullName evidence="2 6">Argininosuccinate lyase</fullName>
        <shortName evidence="6">ASAL</shortName>
        <ecNumber evidence="2 6">4.3.2.1</ecNumber>
    </recommendedName>
    <alternativeName>
        <fullName evidence="6">Arginosuccinase</fullName>
    </alternativeName>
</protein>
<dbReference type="HAMAP" id="MF_00006">
    <property type="entry name" value="Arg_succ_lyase"/>
    <property type="match status" value="1"/>
</dbReference>
<comment type="similarity">
    <text evidence="6">Belongs to the lyase 1 family. Argininosuccinate lyase subfamily.</text>
</comment>
<dbReference type="AlphaFoldDB" id="A0A7W1X7L3"/>
<keyword evidence="4 6" id="KW-0028">Amino-acid biosynthesis</keyword>
<evidence type="ECO:0000256" key="1">
    <source>
        <dbReference type="ARBA" id="ARBA00004941"/>
    </source>
</evidence>
<evidence type="ECO:0000256" key="4">
    <source>
        <dbReference type="ARBA" id="ARBA00022605"/>
    </source>
</evidence>
<dbReference type="InterPro" id="IPR024083">
    <property type="entry name" value="Fumarase/histidase_N"/>
</dbReference>
<evidence type="ECO:0000313" key="10">
    <source>
        <dbReference type="Proteomes" id="UP000530514"/>
    </source>
</evidence>
<dbReference type="NCBIfam" id="TIGR00838">
    <property type="entry name" value="argH"/>
    <property type="match status" value="1"/>
</dbReference>
<dbReference type="InterPro" id="IPR009049">
    <property type="entry name" value="Argininosuccinate_lyase"/>
</dbReference>
<keyword evidence="10" id="KW-1185">Reference proteome</keyword>
<dbReference type="Pfam" id="PF00206">
    <property type="entry name" value="Lyase_1"/>
    <property type="match status" value="1"/>
</dbReference>
<dbReference type="Gene3D" id="1.20.200.10">
    <property type="entry name" value="Fumarase/aspartase (Central domain)"/>
    <property type="match status" value="1"/>
</dbReference>
<dbReference type="InterPro" id="IPR008948">
    <property type="entry name" value="L-Aspartase-like"/>
</dbReference>
<evidence type="ECO:0000313" key="9">
    <source>
        <dbReference type="EMBL" id="MBA4541449.1"/>
    </source>
</evidence>
<evidence type="ECO:0000256" key="5">
    <source>
        <dbReference type="ARBA" id="ARBA00023239"/>
    </source>
</evidence>
<feature type="domain" description="Fumarate lyase N-terminal" evidence="7">
    <location>
        <begin position="44"/>
        <end position="307"/>
    </location>
</feature>
<gene>
    <name evidence="6 9" type="primary">argH</name>
    <name evidence="9" type="ORF">H1164_00795</name>
</gene>
<feature type="domain" description="Argininosuccinate lyase C-terminal" evidence="8">
    <location>
        <begin position="372"/>
        <end position="419"/>
    </location>
</feature>
<evidence type="ECO:0000256" key="6">
    <source>
        <dbReference type="HAMAP-Rule" id="MF_00006"/>
    </source>
</evidence>
<evidence type="ECO:0000259" key="7">
    <source>
        <dbReference type="Pfam" id="PF00206"/>
    </source>
</evidence>
<accession>A0A7W1X7L3</accession>
<evidence type="ECO:0000256" key="2">
    <source>
        <dbReference type="ARBA" id="ARBA00012338"/>
    </source>
</evidence>
<dbReference type="CDD" id="cd01359">
    <property type="entry name" value="Argininosuccinate_lyase"/>
    <property type="match status" value="1"/>
</dbReference>
<dbReference type="Pfam" id="PF14698">
    <property type="entry name" value="ASL_C2"/>
    <property type="match status" value="1"/>
</dbReference>
<comment type="caution">
    <text evidence="9">The sequence shown here is derived from an EMBL/GenBank/DDBJ whole genome shotgun (WGS) entry which is preliminary data.</text>
</comment>
<comment type="pathway">
    <text evidence="1 6">Amino-acid biosynthesis; L-arginine biosynthesis; L-arginine from L-ornithine and carbamoyl phosphate: step 3/3.</text>
</comment>
<dbReference type="GO" id="GO:0004056">
    <property type="term" value="F:argininosuccinate lyase activity"/>
    <property type="evidence" value="ECO:0007669"/>
    <property type="project" value="UniProtKB-UniRule"/>
</dbReference>
<dbReference type="PANTHER" id="PTHR43814">
    <property type="entry name" value="ARGININOSUCCINATE LYASE"/>
    <property type="match status" value="1"/>
</dbReference>